<dbReference type="Gene3D" id="3.10.100.10">
    <property type="entry name" value="Mannose-Binding Protein A, subunit A"/>
    <property type="match status" value="1"/>
</dbReference>
<evidence type="ECO:0000313" key="3">
    <source>
        <dbReference type="EMBL" id="TGM99601.1"/>
    </source>
</evidence>
<dbReference type="EMBL" id="RQHS01000016">
    <property type="protein sequence ID" value="TGM99601.1"/>
    <property type="molecule type" value="Genomic_DNA"/>
</dbReference>
<organism evidence="3 4">
    <name type="scientific">Leptospira dzoumogneensis</name>
    <dbReference type="NCBI Taxonomy" id="2484904"/>
    <lineage>
        <taxon>Bacteria</taxon>
        <taxon>Pseudomonadati</taxon>
        <taxon>Spirochaetota</taxon>
        <taxon>Spirochaetia</taxon>
        <taxon>Leptospirales</taxon>
        <taxon>Leptospiraceae</taxon>
        <taxon>Leptospira</taxon>
    </lineage>
</organism>
<dbReference type="InterPro" id="IPR016186">
    <property type="entry name" value="C-type_lectin-like/link_sf"/>
</dbReference>
<evidence type="ECO:0000313" key="4">
    <source>
        <dbReference type="Proteomes" id="UP000297241"/>
    </source>
</evidence>
<protein>
    <submittedName>
        <fullName evidence="3">DUF1554 domain-containing protein</fullName>
    </submittedName>
</protein>
<dbReference type="RefSeq" id="WP_135756996.1">
    <property type="nucleotide sequence ID" value="NZ_RQHS01000016.1"/>
</dbReference>
<reference evidence="3" key="1">
    <citation type="journal article" date="2019" name="PLoS Negl. Trop. Dis.">
        <title>Revisiting the worldwide diversity of Leptospira species in the environment.</title>
        <authorList>
            <person name="Vincent A.T."/>
            <person name="Schiettekatte O."/>
            <person name="Bourhy P."/>
            <person name="Veyrier F.J."/>
            <person name="Picardeau M."/>
        </authorList>
    </citation>
    <scope>NUCLEOTIDE SEQUENCE [LARGE SCALE GENOMIC DNA]</scope>
    <source>
        <strain evidence="3">201601113</strain>
    </source>
</reference>
<gene>
    <name evidence="3" type="ORF">EHR06_10770</name>
</gene>
<evidence type="ECO:0000256" key="1">
    <source>
        <dbReference type="SAM" id="SignalP"/>
    </source>
</evidence>
<proteinExistence type="predicted"/>
<dbReference type="Proteomes" id="UP000297241">
    <property type="component" value="Unassembled WGS sequence"/>
</dbReference>
<keyword evidence="1" id="KW-0732">Signal</keyword>
<feature type="chain" id="PRO_5021237134" evidence="1">
    <location>
        <begin position="22"/>
        <end position="312"/>
    </location>
</feature>
<dbReference type="InterPro" id="IPR016187">
    <property type="entry name" value="CTDL_fold"/>
</dbReference>
<keyword evidence="4" id="KW-1185">Reference proteome</keyword>
<feature type="signal peptide" evidence="1">
    <location>
        <begin position="1"/>
        <end position="21"/>
    </location>
</feature>
<evidence type="ECO:0000259" key="2">
    <source>
        <dbReference type="Pfam" id="PF07588"/>
    </source>
</evidence>
<dbReference type="Pfam" id="PF07588">
    <property type="entry name" value="DUF1554"/>
    <property type="match status" value="1"/>
</dbReference>
<dbReference type="InterPro" id="IPR011448">
    <property type="entry name" value="DUF1554"/>
</dbReference>
<feature type="domain" description="DUF1554" evidence="2">
    <location>
        <begin position="161"/>
        <end position="283"/>
    </location>
</feature>
<dbReference type="OrthoDB" id="324949at2"/>
<accession>A0A4Z1AU28</accession>
<dbReference type="SUPFAM" id="SSF56436">
    <property type="entry name" value="C-type lectin-like"/>
    <property type="match status" value="1"/>
</dbReference>
<sequence length="312" mass="33007">MYTKRVSLLFAICLSVFQASCAIRSENPGDPNTQEYYENAIINCFITGCDKELIITGGNSLPEGGSLVLSISLVHKPDTSVTYNFSTSNSTIAPISPGTMTFTPSNYNIPQSLTITGASDDSDSTDNSIVISILTPSSETIPYSILQKDNDKFLFATPVSYAGNFAVGGLGDFVCQNEANNLFGSGLPSGTYKTFAVAGTWRRAMPSKIDWILLPNKEYIDFAGGTFVKAFATDANALFAFSTGSGISATSAGYWTGLQTDWSTANTCQGWTSSSGSFQGNFAGNSDPTVGGISTGTPDFCNVTKSLVCVQQ</sequence>
<name>A0A4Z1AU28_9LEPT</name>
<comment type="caution">
    <text evidence="3">The sequence shown here is derived from an EMBL/GenBank/DDBJ whole genome shotgun (WGS) entry which is preliminary data.</text>
</comment>
<dbReference type="AlphaFoldDB" id="A0A4Z1AU28"/>